<accession>A0A6J6G170</accession>
<reference evidence="1" key="1">
    <citation type="submission" date="2020-05" db="EMBL/GenBank/DDBJ databases">
        <authorList>
            <person name="Chiriac C."/>
            <person name="Salcher M."/>
            <person name="Ghai R."/>
            <person name="Kavagutti S V."/>
        </authorList>
    </citation>
    <scope>NUCLEOTIDE SEQUENCE</scope>
</reference>
<dbReference type="EMBL" id="CAEZTR010000194">
    <property type="protein sequence ID" value="CAB4592795.1"/>
    <property type="molecule type" value="Genomic_DNA"/>
</dbReference>
<name>A0A6J6G170_9ZZZZ</name>
<organism evidence="1">
    <name type="scientific">freshwater metagenome</name>
    <dbReference type="NCBI Taxonomy" id="449393"/>
    <lineage>
        <taxon>unclassified sequences</taxon>
        <taxon>metagenomes</taxon>
        <taxon>ecological metagenomes</taxon>
    </lineage>
</organism>
<sequence>MHTFAGNVASDRWVLGFASDLVDFIDVDDAGLGLLYVVVGSLNQLEQDVLYVFTDITGFGECSCVGDCERNVQHASKGLRKKCLTAAGRTNEKDVRLCEFDVVALRSTVLNSAVMVIYRDGKNPLGLFLTNDVVVQEFKDLDWLGKFLERQLAGFGKFLFDDFVAQVDALVADVDTRTSDQFLDLLLGLPAKRALQKFATISELGHVGVPLGLLSLNEWP</sequence>
<proteinExistence type="predicted"/>
<dbReference type="AlphaFoldDB" id="A0A6J6G170"/>
<evidence type="ECO:0000313" key="1">
    <source>
        <dbReference type="EMBL" id="CAB4592795.1"/>
    </source>
</evidence>
<gene>
    <name evidence="1" type="ORF">UFOPK1711_01922</name>
</gene>
<protein>
    <submittedName>
        <fullName evidence="1">Unannotated protein</fullName>
    </submittedName>
</protein>